<name>A0A0A1WZ42_ZEUCU</name>
<dbReference type="AlphaFoldDB" id="A0A0A1WZ42"/>
<reference evidence="1" key="2">
    <citation type="journal article" date="2015" name="Gigascience">
        <title>Reconstructing a comprehensive transcriptome assembly of a white-pupal translocated strain of the pest fruit fly Bactrocera cucurbitae.</title>
        <authorList>
            <person name="Sim S.B."/>
            <person name="Calla B."/>
            <person name="Hall B."/>
            <person name="DeRego T."/>
            <person name="Geib S.M."/>
        </authorList>
    </citation>
    <scope>NUCLEOTIDE SEQUENCE</scope>
</reference>
<organism evidence="1">
    <name type="scientific">Zeugodacus cucurbitae</name>
    <name type="common">Melon fruit fly</name>
    <name type="synonym">Bactrocera cucurbitae</name>
    <dbReference type="NCBI Taxonomy" id="28588"/>
    <lineage>
        <taxon>Eukaryota</taxon>
        <taxon>Metazoa</taxon>
        <taxon>Ecdysozoa</taxon>
        <taxon>Arthropoda</taxon>
        <taxon>Hexapoda</taxon>
        <taxon>Insecta</taxon>
        <taxon>Pterygota</taxon>
        <taxon>Neoptera</taxon>
        <taxon>Endopterygota</taxon>
        <taxon>Diptera</taxon>
        <taxon>Brachycera</taxon>
        <taxon>Muscomorpha</taxon>
        <taxon>Tephritoidea</taxon>
        <taxon>Tephritidae</taxon>
        <taxon>Zeugodacus</taxon>
        <taxon>Zeugodacus</taxon>
    </lineage>
</organism>
<sequence length="108" mass="12588">IQTDIERLYDEDGGRADLEELYITTTLHSRIQLAWYNQVQSPPLKHPRFDGKYSNYQNFITSFKQIIDHEINLTNIEKFNLLRNCLQGQALETAFQVANGVRTIEDTV</sequence>
<feature type="non-terminal residue" evidence="1">
    <location>
        <position position="1"/>
    </location>
</feature>
<evidence type="ECO:0000313" key="1">
    <source>
        <dbReference type="EMBL" id="JAD04294.1"/>
    </source>
</evidence>
<proteinExistence type="predicted"/>
<gene>
    <name evidence="1" type="primary">truA</name>
    <name evidence="1" type="ORF">g.5128</name>
</gene>
<dbReference type="EMBL" id="GBXI01009998">
    <property type="protein sequence ID" value="JAD04294.1"/>
    <property type="molecule type" value="Transcribed_RNA"/>
</dbReference>
<protein>
    <submittedName>
        <fullName evidence="1">tRNA pseudouridine synthase A</fullName>
    </submittedName>
</protein>
<accession>A0A0A1WZ42</accession>
<reference evidence="1" key="1">
    <citation type="submission" date="2014-11" db="EMBL/GenBank/DDBJ databases">
        <authorList>
            <person name="Geib S."/>
        </authorList>
    </citation>
    <scope>NUCLEOTIDE SEQUENCE</scope>
</reference>